<dbReference type="PROSITE" id="PS51775">
    <property type="entry name" value="GTD_BINDING"/>
    <property type="match status" value="1"/>
</dbReference>
<protein>
    <submittedName>
        <fullName evidence="8">Uncharacterized protein LOC104585995 isoform X1</fullName>
    </submittedName>
</protein>
<comment type="subcellular location">
    <subcellularLocation>
        <location evidence="1">Membrane</location>
    </subcellularLocation>
</comment>
<dbReference type="KEGG" id="nnu:104585995"/>
<dbReference type="OrthoDB" id="1933744at2759"/>
<gene>
    <name evidence="8" type="primary">LOC104585995</name>
</gene>
<evidence type="ECO:0000256" key="4">
    <source>
        <dbReference type="ARBA" id="ARBA00023136"/>
    </source>
</evidence>
<evidence type="ECO:0000256" key="5">
    <source>
        <dbReference type="SAM" id="Coils"/>
    </source>
</evidence>
<evidence type="ECO:0000256" key="3">
    <source>
        <dbReference type="ARBA" id="ARBA00022989"/>
    </source>
</evidence>
<dbReference type="Proteomes" id="UP000189703">
    <property type="component" value="Unplaced"/>
</dbReference>
<organism evidence="7 8">
    <name type="scientific">Nelumbo nucifera</name>
    <name type="common">Sacred lotus</name>
    <dbReference type="NCBI Taxonomy" id="4432"/>
    <lineage>
        <taxon>Eukaryota</taxon>
        <taxon>Viridiplantae</taxon>
        <taxon>Streptophyta</taxon>
        <taxon>Embryophyta</taxon>
        <taxon>Tracheophyta</taxon>
        <taxon>Spermatophyta</taxon>
        <taxon>Magnoliopsida</taxon>
        <taxon>Proteales</taxon>
        <taxon>Nelumbonaceae</taxon>
        <taxon>Nelumbo</taxon>
    </lineage>
</organism>
<keyword evidence="3" id="KW-1133">Transmembrane helix</keyword>
<evidence type="ECO:0000313" key="7">
    <source>
        <dbReference type="Proteomes" id="UP000189703"/>
    </source>
</evidence>
<dbReference type="AlphaFoldDB" id="A0A1U7YQZ9"/>
<accession>A0A1U7YQZ9</accession>
<keyword evidence="5" id="KW-0175">Coiled coil</keyword>
<keyword evidence="2" id="KW-0812">Transmembrane</keyword>
<sequence length="808" mass="90855">MACQAIRSWTFCGLVGAFLDLALAYLLLCGSALAFFASKFLGIFGLYLPCPCNGFFGVPNGGKCLQRLLVDCPTGKISSVQMSVKSKFPFDTFWMKDQGCQLNVKLLRDRDRCDGLLEMEGEASCSSFSETRRRSHSLALRDLSPRNEMIRFGLTNSPVARESRSDVKGKGVVTQKPRSTLRRRRRSAVEHGKFSSVSSSDPPRFNCRNAPRSPYSVSETGHEINEESSEPVNYGGDGLNDDRGVSRGIGLGEGKLHGFEQNDPFGESKSMEEGGLLVEELVCHDRNELDFDGKDANAIRVLEQALEEEQAARAALYVELEKERSAAATAADEAMAMILRLQKEKASIEMEARQYQRMIEEKSAYDAEEMDILKEILIRREREKHFLEKEVESYRQVVLARDEKLQGNKHDLAEMLEQKPTFPFDFSGDPVLMLHQISESIGKKEIMKNTKKPSDSITLTMEELNSNHVSLEHPTSVDWDDDADFLKRGNIQRKVGIDKYYSQVRGSMDEFNQEFQEKGMVSMDKNPSAPNKDGAILEADASLHKLNSPQEHGLLDKTIILIDENQRQKDNPLKCQGMGVKGDQGHTGNGFTFHCDSEALDKHGKDTGLGYSHVYISMQEKEASPHDVHIIDDNSKGVSRDSRKYPLSFGDPSGDKGIYVVSDCASMGKAEIEPDIHRSSSNMTSGRMPPANDSHGKALPLFLWRNSKSAADSERWKIENEVEWLRERLRIVQEGREKLNFSVDYREKEQLQLQLLEDIVTQLREIWQLKEPGRAARQASLPPSSSKFQVSSKKRRCRSLSCGLHEST</sequence>
<dbReference type="FunCoup" id="A0A1U7YQZ9">
    <property type="interactions" value="1166"/>
</dbReference>
<dbReference type="OMA" id="DNARICH"/>
<dbReference type="GeneID" id="104585995"/>
<dbReference type="GO" id="GO:0016020">
    <property type="term" value="C:membrane"/>
    <property type="evidence" value="ECO:0007669"/>
    <property type="project" value="UniProtKB-SubCell"/>
</dbReference>
<evidence type="ECO:0000256" key="1">
    <source>
        <dbReference type="ARBA" id="ARBA00004370"/>
    </source>
</evidence>
<evidence type="ECO:0000313" key="8">
    <source>
        <dbReference type="RefSeq" id="XP_010241370.1"/>
    </source>
</evidence>
<feature type="coiled-coil region" evidence="5">
    <location>
        <begin position="299"/>
        <end position="361"/>
    </location>
</feature>
<proteinExistence type="predicted"/>
<dbReference type="GO" id="GO:0080115">
    <property type="term" value="F:myosin XI tail binding"/>
    <property type="evidence" value="ECO:0007669"/>
    <property type="project" value="UniProtKB-ARBA"/>
</dbReference>
<keyword evidence="4" id="KW-0472">Membrane</keyword>
<dbReference type="RefSeq" id="XP_010241370.1">
    <property type="nucleotide sequence ID" value="XM_010243068.2"/>
</dbReference>
<dbReference type="PANTHER" id="PTHR31422:SF3">
    <property type="entry name" value="GTD-BINDING DOMAIN-CONTAINING PROTEIN"/>
    <property type="match status" value="1"/>
</dbReference>
<dbReference type="eggNOG" id="ENOG502QVIB">
    <property type="taxonomic scope" value="Eukaryota"/>
</dbReference>
<evidence type="ECO:0000256" key="6">
    <source>
        <dbReference type="SAM" id="MobiDB-lite"/>
    </source>
</evidence>
<feature type="region of interest" description="Disordered" evidence="6">
    <location>
        <begin position="156"/>
        <end position="234"/>
    </location>
</feature>
<dbReference type="InterPro" id="IPR007656">
    <property type="entry name" value="GTD-bd"/>
</dbReference>
<dbReference type="PANTHER" id="PTHR31422">
    <property type="entry name" value="BNAANNG28530D PROTEIN"/>
    <property type="match status" value="1"/>
</dbReference>
<evidence type="ECO:0000256" key="2">
    <source>
        <dbReference type="ARBA" id="ARBA00022692"/>
    </source>
</evidence>
<name>A0A1U7YQZ9_NELNU</name>
<feature type="compositionally biased region" description="Polar residues" evidence="6">
    <location>
        <begin position="781"/>
        <end position="790"/>
    </location>
</feature>
<keyword evidence="7" id="KW-1185">Reference proteome</keyword>
<feature type="region of interest" description="Disordered" evidence="6">
    <location>
        <begin position="772"/>
        <end position="792"/>
    </location>
</feature>
<reference evidence="8" key="1">
    <citation type="submission" date="2025-08" db="UniProtKB">
        <authorList>
            <consortium name="RefSeq"/>
        </authorList>
    </citation>
    <scope>IDENTIFICATION</scope>
</reference>
<dbReference type="Pfam" id="PF04576">
    <property type="entry name" value="Zein-binding"/>
    <property type="match status" value="1"/>
</dbReference>